<keyword evidence="2" id="KW-0805">Transcription regulation</keyword>
<dbReference type="InterPro" id="IPR014284">
    <property type="entry name" value="RNA_pol_sigma-70_dom"/>
</dbReference>
<evidence type="ECO:0000256" key="5">
    <source>
        <dbReference type="ARBA" id="ARBA00023163"/>
    </source>
</evidence>
<feature type="domain" description="RNA polymerase sigma-70 region 2" evidence="6">
    <location>
        <begin position="30"/>
        <end position="95"/>
    </location>
</feature>
<dbReference type="InterPro" id="IPR007627">
    <property type="entry name" value="RNA_pol_sigma70_r2"/>
</dbReference>
<dbReference type="Pfam" id="PF04542">
    <property type="entry name" value="Sigma70_r2"/>
    <property type="match status" value="1"/>
</dbReference>
<protein>
    <submittedName>
        <fullName evidence="8">RNA polymerase sigma-D factor</fullName>
    </submittedName>
</protein>
<dbReference type="NCBIfam" id="NF007230">
    <property type="entry name" value="PRK09648.1"/>
    <property type="match status" value="1"/>
</dbReference>
<dbReference type="AlphaFoldDB" id="A0A1U0A6S7"/>
<dbReference type="EMBL" id="FVGW01000001">
    <property type="protein sequence ID" value="SKL45363.1"/>
    <property type="molecule type" value="Genomic_DNA"/>
</dbReference>
<name>A0A1U0A6S7_9MYCO</name>
<dbReference type="InterPro" id="IPR013249">
    <property type="entry name" value="RNA_pol_sigma70_r4_t2"/>
</dbReference>
<reference evidence="8 9" key="1">
    <citation type="submission" date="2016-11" db="EMBL/GenBank/DDBJ databases">
        <authorList>
            <consortium name="Pathogen Informatics"/>
        </authorList>
    </citation>
    <scope>NUCLEOTIDE SEQUENCE [LARGE SCALE GENOMIC DNA]</scope>
    <source>
        <strain evidence="8 9">911</strain>
    </source>
</reference>
<evidence type="ECO:0000256" key="1">
    <source>
        <dbReference type="ARBA" id="ARBA00010641"/>
    </source>
</evidence>
<proteinExistence type="inferred from homology"/>
<dbReference type="SUPFAM" id="SSF88659">
    <property type="entry name" value="Sigma3 and sigma4 domains of RNA polymerase sigma factors"/>
    <property type="match status" value="1"/>
</dbReference>
<evidence type="ECO:0000256" key="4">
    <source>
        <dbReference type="ARBA" id="ARBA00023125"/>
    </source>
</evidence>
<dbReference type="InterPro" id="IPR013325">
    <property type="entry name" value="RNA_pol_sigma_r2"/>
</dbReference>
<keyword evidence="5" id="KW-0804">Transcription</keyword>
<dbReference type="Proteomes" id="UP000190074">
    <property type="component" value="Unassembled WGS sequence"/>
</dbReference>
<evidence type="ECO:0000259" key="7">
    <source>
        <dbReference type="Pfam" id="PF08281"/>
    </source>
</evidence>
<dbReference type="InterPro" id="IPR039425">
    <property type="entry name" value="RNA_pol_sigma-70-like"/>
</dbReference>
<dbReference type="InterPro" id="IPR036388">
    <property type="entry name" value="WH-like_DNA-bd_sf"/>
</dbReference>
<dbReference type="SUPFAM" id="SSF88946">
    <property type="entry name" value="Sigma2 domain of RNA polymerase sigma factors"/>
    <property type="match status" value="1"/>
</dbReference>
<evidence type="ECO:0000259" key="6">
    <source>
        <dbReference type="Pfam" id="PF04542"/>
    </source>
</evidence>
<gene>
    <name evidence="8" type="primary">sigE</name>
    <name evidence="8" type="ORF">SAMEA2259716_00607</name>
</gene>
<dbReference type="Pfam" id="PF08281">
    <property type="entry name" value="Sigma70_r4_2"/>
    <property type="match status" value="1"/>
</dbReference>
<evidence type="ECO:0000256" key="3">
    <source>
        <dbReference type="ARBA" id="ARBA00023082"/>
    </source>
</evidence>
<dbReference type="Gene3D" id="1.10.1740.10">
    <property type="match status" value="1"/>
</dbReference>
<dbReference type="GO" id="GO:0016987">
    <property type="term" value="F:sigma factor activity"/>
    <property type="evidence" value="ECO:0007669"/>
    <property type="project" value="UniProtKB-KW"/>
</dbReference>
<dbReference type="PANTHER" id="PTHR43133:SF58">
    <property type="entry name" value="ECF RNA POLYMERASE SIGMA FACTOR SIGD"/>
    <property type="match status" value="1"/>
</dbReference>
<dbReference type="RefSeq" id="WP_032670304.1">
    <property type="nucleotide sequence ID" value="NZ_CP021122.1"/>
</dbReference>
<organism evidence="8 9">
    <name type="scientific">Mycobacteroides abscessus subsp. massiliense</name>
    <dbReference type="NCBI Taxonomy" id="1962118"/>
    <lineage>
        <taxon>Bacteria</taxon>
        <taxon>Bacillati</taxon>
        <taxon>Actinomycetota</taxon>
        <taxon>Actinomycetes</taxon>
        <taxon>Mycobacteriales</taxon>
        <taxon>Mycobacteriaceae</taxon>
        <taxon>Mycobacteroides</taxon>
        <taxon>Mycobacteroides abscessus</taxon>
    </lineage>
</organism>
<dbReference type="GO" id="GO:0003677">
    <property type="term" value="F:DNA binding"/>
    <property type="evidence" value="ECO:0007669"/>
    <property type="project" value="UniProtKB-KW"/>
</dbReference>
<accession>A0A1U0A6S7</accession>
<evidence type="ECO:0000313" key="9">
    <source>
        <dbReference type="Proteomes" id="UP000190074"/>
    </source>
</evidence>
<evidence type="ECO:0000256" key="2">
    <source>
        <dbReference type="ARBA" id="ARBA00023015"/>
    </source>
</evidence>
<feature type="domain" description="RNA polymerase sigma factor 70 region 4 type 2" evidence="7">
    <location>
        <begin position="128"/>
        <end position="180"/>
    </location>
</feature>
<keyword evidence="4" id="KW-0238">DNA-binding</keyword>
<dbReference type="PANTHER" id="PTHR43133">
    <property type="entry name" value="RNA POLYMERASE ECF-TYPE SIGMA FACTO"/>
    <property type="match status" value="1"/>
</dbReference>
<dbReference type="InterPro" id="IPR013324">
    <property type="entry name" value="RNA_pol_sigma_r3/r4-like"/>
</dbReference>
<dbReference type="GO" id="GO:0006352">
    <property type="term" value="P:DNA-templated transcription initiation"/>
    <property type="evidence" value="ECO:0007669"/>
    <property type="project" value="InterPro"/>
</dbReference>
<keyword evidence="3" id="KW-0731">Sigma factor</keyword>
<dbReference type="Gene3D" id="1.10.10.10">
    <property type="entry name" value="Winged helix-like DNA-binding domain superfamily/Winged helix DNA-binding domain"/>
    <property type="match status" value="1"/>
</dbReference>
<evidence type="ECO:0000313" key="8">
    <source>
        <dbReference type="EMBL" id="SKL45363.1"/>
    </source>
</evidence>
<dbReference type="CDD" id="cd06171">
    <property type="entry name" value="Sigma70_r4"/>
    <property type="match status" value="1"/>
</dbReference>
<comment type="similarity">
    <text evidence="1">Belongs to the sigma-70 factor family. ECF subfamily.</text>
</comment>
<dbReference type="NCBIfam" id="TIGR02937">
    <property type="entry name" value="sigma70-ECF"/>
    <property type="match status" value="1"/>
</dbReference>
<sequence length="192" mass="20699">MTSTESGLDDVVAAAVRGDRDALSEVLSAIRPVVVRYCRARVGTAERSGLSADDVAQEVCLAVIAALPRYQDQGRPFLAFVYGIAAHKVADAHRAMARDKSDPAENLPEQVDRHVGPEQEALNSESSRRMQALLEVLPEKQREILILRVVVGLSAEETADAVGSSAGAVRVAQHRALQKLKAEMTRAGDYRG</sequence>